<dbReference type="Gene3D" id="3.30.9.10">
    <property type="entry name" value="D-Amino Acid Oxidase, subunit A, domain 2"/>
    <property type="match status" value="1"/>
</dbReference>
<name>A0A7C5LUB4_9PROT</name>
<dbReference type="Gene3D" id="3.50.50.60">
    <property type="entry name" value="FAD/NAD(P)-binding domain"/>
    <property type="match status" value="2"/>
</dbReference>
<keyword evidence="1" id="KW-0560">Oxidoreductase</keyword>
<dbReference type="GO" id="GO:0016491">
    <property type="term" value="F:oxidoreductase activity"/>
    <property type="evidence" value="ECO:0007669"/>
    <property type="project" value="UniProtKB-KW"/>
</dbReference>
<proteinExistence type="predicted"/>
<feature type="transmembrane region" description="Helical" evidence="2">
    <location>
        <begin position="6"/>
        <end position="22"/>
    </location>
</feature>
<comment type="caution">
    <text evidence="4">The sequence shown here is derived from an EMBL/GenBank/DDBJ whole genome shotgun (WGS) entry which is preliminary data.</text>
</comment>
<keyword evidence="2" id="KW-0472">Membrane</keyword>
<dbReference type="SUPFAM" id="SSF54373">
    <property type="entry name" value="FAD-linked reductases, C-terminal domain"/>
    <property type="match status" value="1"/>
</dbReference>
<dbReference type="PANTHER" id="PTHR13847">
    <property type="entry name" value="SARCOSINE DEHYDROGENASE-RELATED"/>
    <property type="match status" value="1"/>
</dbReference>
<keyword evidence="2" id="KW-1133">Transmembrane helix</keyword>
<dbReference type="InterPro" id="IPR006076">
    <property type="entry name" value="FAD-dep_OxRdtase"/>
</dbReference>
<evidence type="ECO:0000313" key="4">
    <source>
        <dbReference type="EMBL" id="HHL43089.1"/>
    </source>
</evidence>
<dbReference type="SUPFAM" id="SSF51905">
    <property type="entry name" value="FAD/NAD(P)-binding domain"/>
    <property type="match status" value="1"/>
</dbReference>
<dbReference type="InterPro" id="IPR036188">
    <property type="entry name" value="FAD/NAD-bd_sf"/>
</dbReference>
<dbReference type="Proteomes" id="UP000885830">
    <property type="component" value="Unassembled WGS sequence"/>
</dbReference>
<dbReference type="PANTHER" id="PTHR13847:SF289">
    <property type="entry name" value="GLYCINE OXIDASE"/>
    <property type="match status" value="1"/>
</dbReference>
<accession>A0A7C5LUB4</accession>
<dbReference type="GO" id="GO:0005737">
    <property type="term" value="C:cytoplasm"/>
    <property type="evidence" value="ECO:0007669"/>
    <property type="project" value="TreeGrafter"/>
</dbReference>
<gene>
    <name evidence="4" type="ORF">ENJ42_05685</name>
</gene>
<dbReference type="AlphaFoldDB" id="A0A7C5LUB4"/>
<evidence type="ECO:0000256" key="2">
    <source>
        <dbReference type="SAM" id="Phobius"/>
    </source>
</evidence>
<sequence>MNTDYIVIGAGLIGLSTAYALLERGAGSVRILERRAGAALETSFANAGMVHASLADPWNGPGVGRQLIGSVFDPASPMKLRLASLPGLSFWGLKFLKYSAPERHWNATKHNYFLADHSMQKLAQWRDKLDIKDGYSLPGMMKIFRSLPEYENAKSVVENLVGLGLEARYLSGKEAIEREPYLAPIAHKIKKAIYFPNDYKANAYEFCQGLALAIEKLGGHIEYEKTIQHIIHRDSKIIGVKTNTGDYFAKTTIVAAGPWSYQLLAPLGVGLSMRPVKGYSLTFDGVTGPQIPVGDKSLHAAVTPLGNSVRIAGTAEFTGFNRALKQSRIAPLLSMLEQIYPDLAEGLSIEDGKWWCGFRPVSADGVPFIGMVKPGLAVNAGQGHMGWTLSAGSGDVLASILCGEKPAINMEPFSPNRK</sequence>
<keyword evidence="2" id="KW-0812">Transmembrane</keyword>
<organism evidence="4">
    <name type="scientific">Hellea balneolensis</name>
    <dbReference type="NCBI Taxonomy" id="287478"/>
    <lineage>
        <taxon>Bacteria</taxon>
        <taxon>Pseudomonadati</taxon>
        <taxon>Pseudomonadota</taxon>
        <taxon>Alphaproteobacteria</taxon>
        <taxon>Maricaulales</taxon>
        <taxon>Robiginitomaculaceae</taxon>
        <taxon>Hellea</taxon>
    </lineage>
</organism>
<reference evidence="4" key="1">
    <citation type="journal article" date="2020" name="mSystems">
        <title>Genome- and Community-Level Interaction Insights into Carbon Utilization and Element Cycling Functions of Hydrothermarchaeota in Hydrothermal Sediment.</title>
        <authorList>
            <person name="Zhou Z."/>
            <person name="Liu Y."/>
            <person name="Xu W."/>
            <person name="Pan J."/>
            <person name="Luo Z.H."/>
            <person name="Li M."/>
        </authorList>
    </citation>
    <scope>NUCLEOTIDE SEQUENCE [LARGE SCALE GENOMIC DNA]</scope>
    <source>
        <strain evidence="4">HyVt-485</strain>
    </source>
</reference>
<protein>
    <submittedName>
        <fullName evidence="4">FAD-dependent oxidoreductase</fullName>
    </submittedName>
</protein>
<dbReference type="Pfam" id="PF01266">
    <property type="entry name" value="DAO"/>
    <property type="match status" value="1"/>
</dbReference>
<dbReference type="EMBL" id="DRMJ01000289">
    <property type="protein sequence ID" value="HHL43089.1"/>
    <property type="molecule type" value="Genomic_DNA"/>
</dbReference>
<feature type="domain" description="FAD dependent oxidoreductase" evidence="3">
    <location>
        <begin position="4"/>
        <end position="399"/>
    </location>
</feature>
<evidence type="ECO:0000256" key="1">
    <source>
        <dbReference type="ARBA" id="ARBA00023002"/>
    </source>
</evidence>
<evidence type="ECO:0000259" key="3">
    <source>
        <dbReference type="Pfam" id="PF01266"/>
    </source>
</evidence>